<reference evidence="1" key="2">
    <citation type="journal article" date="2020" name="Nat. Commun.">
        <title>Large-scale genome sequencing of mycorrhizal fungi provides insights into the early evolution of symbiotic traits.</title>
        <authorList>
            <person name="Miyauchi S."/>
            <person name="Kiss E."/>
            <person name="Kuo A."/>
            <person name="Drula E."/>
            <person name="Kohler A."/>
            <person name="Sanchez-Garcia M."/>
            <person name="Morin E."/>
            <person name="Andreopoulos B."/>
            <person name="Barry K.W."/>
            <person name="Bonito G."/>
            <person name="Buee M."/>
            <person name="Carver A."/>
            <person name="Chen C."/>
            <person name="Cichocki N."/>
            <person name="Clum A."/>
            <person name="Culley D."/>
            <person name="Crous P.W."/>
            <person name="Fauchery L."/>
            <person name="Girlanda M."/>
            <person name="Hayes R.D."/>
            <person name="Keri Z."/>
            <person name="LaButti K."/>
            <person name="Lipzen A."/>
            <person name="Lombard V."/>
            <person name="Magnuson J."/>
            <person name="Maillard F."/>
            <person name="Murat C."/>
            <person name="Nolan M."/>
            <person name="Ohm R.A."/>
            <person name="Pangilinan J."/>
            <person name="Pereira M.F."/>
            <person name="Perotto S."/>
            <person name="Peter M."/>
            <person name="Pfister S."/>
            <person name="Riley R."/>
            <person name="Sitrit Y."/>
            <person name="Stielow J.B."/>
            <person name="Szollosi G."/>
            <person name="Zifcakova L."/>
            <person name="Stursova M."/>
            <person name="Spatafora J.W."/>
            <person name="Tedersoo L."/>
            <person name="Vaario L.M."/>
            <person name="Yamada A."/>
            <person name="Yan M."/>
            <person name="Wang P."/>
            <person name="Xu J."/>
            <person name="Bruns T."/>
            <person name="Baldrian P."/>
            <person name="Vilgalys R."/>
            <person name="Dunand C."/>
            <person name="Henrissat B."/>
            <person name="Grigoriev I.V."/>
            <person name="Hibbett D."/>
            <person name="Nagy L.G."/>
            <person name="Martin F.M."/>
        </authorList>
    </citation>
    <scope>NUCLEOTIDE SEQUENCE</scope>
    <source>
        <strain evidence="1">Prilba</strain>
    </source>
</reference>
<feature type="non-terminal residue" evidence="1">
    <location>
        <position position="93"/>
    </location>
</feature>
<organism evidence="1 2">
    <name type="scientific">Russula ochroleuca</name>
    <dbReference type="NCBI Taxonomy" id="152965"/>
    <lineage>
        <taxon>Eukaryota</taxon>
        <taxon>Fungi</taxon>
        <taxon>Dikarya</taxon>
        <taxon>Basidiomycota</taxon>
        <taxon>Agaricomycotina</taxon>
        <taxon>Agaricomycetes</taxon>
        <taxon>Russulales</taxon>
        <taxon>Russulaceae</taxon>
        <taxon>Russula</taxon>
    </lineage>
</organism>
<keyword evidence="2" id="KW-1185">Reference proteome</keyword>
<reference evidence="1" key="1">
    <citation type="submission" date="2019-10" db="EMBL/GenBank/DDBJ databases">
        <authorList>
            <consortium name="DOE Joint Genome Institute"/>
            <person name="Kuo A."/>
            <person name="Miyauchi S."/>
            <person name="Kiss E."/>
            <person name="Drula E."/>
            <person name="Kohler A."/>
            <person name="Sanchez-Garcia M."/>
            <person name="Andreopoulos B."/>
            <person name="Barry K.W."/>
            <person name="Bonito G."/>
            <person name="Buee M."/>
            <person name="Carver A."/>
            <person name="Chen C."/>
            <person name="Cichocki N."/>
            <person name="Clum A."/>
            <person name="Culley D."/>
            <person name="Crous P.W."/>
            <person name="Fauchery L."/>
            <person name="Girlanda M."/>
            <person name="Hayes R."/>
            <person name="Keri Z."/>
            <person name="LaButti K."/>
            <person name="Lipzen A."/>
            <person name="Lombard V."/>
            <person name="Magnuson J."/>
            <person name="Maillard F."/>
            <person name="Morin E."/>
            <person name="Murat C."/>
            <person name="Nolan M."/>
            <person name="Ohm R."/>
            <person name="Pangilinan J."/>
            <person name="Pereira M."/>
            <person name="Perotto S."/>
            <person name="Peter M."/>
            <person name="Riley R."/>
            <person name="Sitrit Y."/>
            <person name="Stielow B."/>
            <person name="Szollosi G."/>
            <person name="Zifcakova L."/>
            <person name="Stursova M."/>
            <person name="Spatafora J.W."/>
            <person name="Tedersoo L."/>
            <person name="Vaario L.-M."/>
            <person name="Yamada A."/>
            <person name="Yan M."/>
            <person name="Wang P."/>
            <person name="Xu J."/>
            <person name="Bruns T."/>
            <person name="Baldrian P."/>
            <person name="Vilgalys R."/>
            <person name="Henrissat B."/>
            <person name="Grigoriev I.V."/>
            <person name="Hibbett D."/>
            <person name="Nagy L.G."/>
            <person name="Martin F.M."/>
        </authorList>
    </citation>
    <scope>NUCLEOTIDE SEQUENCE</scope>
    <source>
        <strain evidence="1">Prilba</strain>
    </source>
</reference>
<dbReference type="AlphaFoldDB" id="A0A9P5N5R6"/>
<sequence>CVTGLSVRHTGEHFQRSNDTISRYFRSMCMAFSSQTFYTKYVKLPSTLDPPPQYLHCSQKLWPFFEKCLGAIDGSHVAASPSAKDWANTRDRK</sequence>
<comment type="caution">
    <text evidence="1">The sequence shown here is derived from an EMBL/GenBank/DDBJ whole genome shotgun (WGS) entry which is preliminary data.</text>
</comment>
<feature type="non-terminal residue" evidence="1">
    <location>
        <position position="1"/>
    </location>
</feature>
<proteinExistence type="predicted"/>
<dbReference type="OrthoDB" id="1681765at2759"/>
<dbReference type="Proteomes" id="UP000759537">
    <property type="component" value="Unassembled WGS sequence"/>
</dbReference>
<dbReference type="EMBL" id="WHVB01000001">
    <property type="protein sequence ID" value="KAF8486971.1"/>
    <property type="molecule type" value="Genomic_DNA"/>
</dbReference>
<name>A0A9P5N5R6_9AGAM</name>
<evidence type="ECO:0008006" key="3">
    <source>
        <dbReference type="Google" id="ProtNLM"/>
    </source>
</evidence>
<protein>
    <recommendedName>
        <fullName evidence="3">DDE Tnp4 domain-containing protein</fullName>
    </recommendedName>
</protein>
<accession>A0A9P5N5R6</accession>
<evidence type="ECO:0000313" key="1">
    <source>
        <dbReference type="EMBL" id="KAF8486971.1"/>
    </source>
</evidence>
<evidence type="ECO:0000313" key="2">
    <source>
        <dbReference type="Proteomes" id="UP000759537"/>
    </source>
</evidence>
<gene>
    <name evidence="1" type="ORF">DFH94DRAFT_615054</name>
</gene>